<dbReference type="OMA" id="IVENHYL"/>
<accession>O16536</accession>
<dbReference type="eggNOG" id="KOG4735">
    <property type="taxonomic scope" value="Eukaryota"/>
</dbReference>
<keyword evidence="3 8" id="KW-0328">Glycosyltransferase</keyword>
<dbReference type="Pfam" id="PF01697">
    <property type="entry name" value="Glyco_transf_92"/>
    <property type="match status" value="1"/>
</dbReference>
<dbReference type="CTD" id="182698"/>
<keyword evidence="4 8" id="KW-0808">Transferase</keyword>
<proteinExistence type="inferred from homology"/>
<dbReference type="HOGENOM" id="CLU_008031_4_0_1"/>
<dbReference type="AGR" id="WB:WBGene00015870"/>
<keyword evidence="5 8" id="KW-0812">Transmembrane</keyword>
<evidence type="ECO:0000313" key="9">
    <source>
        <dbReference type="EMBL" id="CCD64791.1"/>
    </source>
</evidence>
<keyword evidence="7 8" id="KW-0472">Membrane</keyword>
<evidence type="ECO:0000256" key="7">
    <source>
        <dbReference type="ARBA" id="ARBA00023136"/>
    </source>
</evidence>
<comment type="similarity">
    <text evidence="2 8">Belongs to the glycosyltransferase 92 family.</text>
</comment>
<evidence type="ECO:0000256" key="1">
    <source>
        <dbReference type="ARBA" id="ARBA00004167"/>
    </source>
</evidence>
<evidence type="ECO:0000256" key="8">
    <source>
        <dbReference type="RuleBase" id="RU366017"/>
    </source>
</evidence>
<evidence type="ECO:0000256" key="5">
    <source>
        <dbReference type="ARBA" id="ARBA00022692"/>
    </source>
</evidence>
<dbReference type="PhylomeDB" id="O16536"/>
<dbReference type="InParanoid" id="O16536"/>
<organism evidence="9 10">
    <name type="scientific">Caenorhabditis elegans</name>
    <dbReference type="NCBI Taxonomy" id="6239"/>
    <lineage>
        <taxon>Eukaryota</taxon>
        <taxon>Metazoa</taxon>
        <taxon>Ecdysozoa</taxon>
        <taxon>Nematoda</taxon>
        <taxon>Chromadorea</taxon>
        <taxon>Rhabditida</taxon>
        <taxon>Rhabditina</taxon>
        <taxon>Rhabditomorpha</taxon>
        <taxon>Rhabditoidea</taxon>
        <taxon>Rhabditidae</taxon>
        <taxon>Peloderinae</taxon>
        <taxon>Caenorhabditis</taxon>
    </lineage>
</organism>
<dbReference type="KEGG" id="cel:CELE_C17A2.2"/>
<evidence type="ECO:0000256" key="4">
    <source>
        <dbReference type="ARBA" id="ARBA00022679"/>
    </source>
</evidence>
<keyword evidence="6 8" id="KW-1133">Transmembrane helix</keyword>
<dbReference type="GO" id="GO:0016757">
    <property type="term" value="F:glycosyltransferase activity"/>
    <property type="evidence" value="ECO:0000318"/>
    <property type="project" value="GO_Central"/>
</dbReference>
<dbReference type="FunCoup" id="O16536">
    <property type="interactions" value="20"/>
</dbReference>
<evidence type="ECO:0000313" key="11">
    <source>
        <dbReference type="WormBase" id="C17A2.2"/>
    </source>
</evidence>
<dbReference type="UCSC" id="C17A2.2">
    <property type="organism name" value="c. elegans"/>
</dbReference>
<reference evidence="9 10" key="1">
    <citation type="journal article" date="1998" name="Science">
        <title>Genome sequence of the nematode C. elegans: a platform for investigating biology.</title>
        <authorList>
            <consortium name="The C. elegans sequencing consortium"/>
            <person name="Sulson J.E."/>
            <person name="Waterston R."/>
        </authorList>
    </citation>
    <scope>NUCLEOTIDE SEQUENCE [LARGE SCALE GENOMIC DNA]</scope>
    <source>
        <strain evidence="9 10">Bristol N2</strain>
    </source>
</reference>
<evidence type="ECO:0000256" key="6">
    <source>
        <dbReference type="ARBA" id="ARBA00022989"/>
    </source>
</evidence>
<dbReference type="InterPro" id="IPR008166">
    <property type="entry name" value="Glyco_transf_92"/>
</dbReference>
<sequence length="426" mass="50187">MDIPIKMKKVQRTGTLILSMIFILIIILYKNYSNGRCTEPKSKNYNSKYCINEMDRFDWYSMKNQNSSIPATEVSTLYAYKFEHEITITLSSWKFIGYRVHCRYVDKDGAEIGRPYETFSYPEFVVNCPKRDGTYEIGLSVEEFGSFKPLPIIYRVLKKPLFELSMCVAPLYGDEPKWLMFIEMIEHYKLQGVEHFYNYIHEISDYDSKVIDYYAGLGIVENHYLLEKGLRTDRHRHINEVVDCNIWSRGHSKWTIFADLDERLVMTDYPGTILNYIREVDDEKIGSLKFRQQWILKTELMPQEYEGKDQLLQWMAAHRWHNSTGIARPGHTTKCIVDSTKVFIMSIHLVIEFFPGNGYYEKELKPEEGLVRHYRDQSLGEWGEKWLKTVMEFGPLRNTDYPRKYIGNLTENVVNTAAIVYGNLII</sequence>
<dbReference type="Proteomes" id="UP000001940">
    <property type="component" value="Chromosome II"/>
</dbReference>
<dbReference type="GeneID" id="182698"/>
<keyword evidence="10" id="KW-1185">Reference proteome</keyword>
<dbReference type="WormBase" id="C17A2.2">
    <property type="protein sequence ID" value="CE08240"/>
    <property type="gene ID" value="WBGene00015870"/>
</dbReference>
<dbReference type="PANTHER" id="PTHR21461">
    <property type="entry name" value="GLYCOSYLTRANSFERASE FAMILY 92 PROTEIN"/>
    <property type="match status" value="1"/>
</dbReference>
<name>O16536_CAEEL</name>
<dbReference type="EC" id="2.4.1.-" evidence="8"/>
<dbReference type="PANTHER" id="PTHR21461:SF7">
    <property type="entry name" value="GLYCOSYLTRANSFERASE FAMILY 92 PROTEIN"/>
    <property type="match status" value="1"/>
</dbReference>
<dbReference type="PIR" id="T31919">
    <property type="entry name" value="T31919"/>
</dbReference>
<gene>
    <name evidence="9 11" type="ORF">C17A2.2</name>
    <name evidence="9" type="ORF">CELE_C17A2.2</name>
</gene>
<feature type="transmembrane region" description="Helical" evidence="8">
    <location>
        <begin position="12"/>
        <end position="29"/>
    </location>
</feature>
<evidence type="ECO:0000256" key="2">
    <source>
        <dbReference type="ARBA" id="ARBA00007647"/>
    </source>
</evidence>
<evidence type="ECO:0000313" key="10">
    <source>
        <dbReference type="Proteomes" id="UP000001940"/>
    </source>
</evidence>
<dbReference type="RefSeq" id="NP_494670.1">
    <property type="nucleotide sequence ID" value="NM_062269.4"/>
</dbReference>
<dbReference type="OrthoDB" id="5801206at2759"/>
<protein>
    <recommendedName>
        <fullName evidence="8">Glycosyltransferase family 92 protein</fullName>
        <ecNumber evidence="8">2.4.1.-</ecNumber>
    </recommendedName>
</protein>
<dbReference type="CAZy" id="GT92">
    <property type="family name" value="Glycosyltransferase Family 92"/>
</dbReference>
<dbReference type="GO" id="GO:0005737">
    <property type="term" value="C:cytoplasm"/>
    <property type="evidence" value="ECO:0000318"/>
    <property type="project" value="GO_Central"/>
</dbReference>
<dbReference type="PaxDb" id="6239-C17A2.2"/>
<dbReference type="EMBL" id="BX284602">
    <property type="protein sequence ID" value="CCD64791.1"/>
    <property type="molecule type" value="Genomic_DNA"/>
</dbReference>
<evidence type="ECO:0000256" key="3">
    <source>
        <dbReference type="ARBA" id="ARBA00022676"/>
    </source>
</evidence>
<dbReference type="AlphaFoldDB" id="O16536"/>
<dbReference type="GO" id="GO:0016020">
    <property type="term" value="C:membrane"/>
    <property type="evidence" value="ECO:0007669"/>
    <property type="project" value="UniProtKB-SubCell"/>
</dbReference>
<comment type="subcellular location">
    <subcellularLocation>
        <location evidence="1">Membrane</location>
        <topology evidence="1">Single-pass membrane protein</topology>
    </subcellularLocation>
</comment>